<gene>
    <name evidence="2" type="ORF">PGLA1383_LOCUS46345</name>
</gene>
<dbReference type="Proteomes" id="UP000654075">
    <property type="component" value="Unassembled WGS sequence"/>
</dbReference>
<dbReference type="OMA" id="AFGLQCM"/>
<reference evidence="2" key="1">
    <citation type="submission" date="2021-02" db="EMBL/GenBank/DDBJ databases">
        <authorList>
            <person name="Dougan E. K."/>
            <person name="Rhodes N."/>
            <person name="Thang M."/>
            <person name="Chan C."/>
        </authorList>
    </citation>
    <scope>NUCLEOTIDE SEQUENCE</scope>
</reference>
<dbReference type="OrthoDB" id="2015280at2759"/>
<evidence type="ECO:0008006" key="4">
    <source>
        <dbReference type="Google" id="ProtNLM"/>
    </source>
</evidence>
<dbReference type="PANTHER" id="PTHR21562:SF83">
    <property type="entry name" value="PECTIN ACETYLESTERASE 4"/>
    <property type="match status" value="1"/>
</dbReference>
<organism evidence="2 3">
    <name type="scientific">Polarella glacialis</name>
    <name type="common">Dinoflagellate</name>
    <dbReference type="NCBI Taxonomy" id="89957"/>
    <lineage>
        <taxon>Eukaryota</taxon>
        <taxon>Sar</taxon>
        <taxon>Alveolata</taxon>
        <taxon>Dinophyceae</taxon>
        <taxon>Suessiales</taxon>
        <taxon>Suessiaceae</taxon>
        <taxon>Polarella</taxon>
    </lineage>
</organism>
<accession>A0A813GXE4</accession>
<sequence>MLLRTPQLLWPLLVWYLQTAFGASSLRGPSAHCSYQLGSPKECPILPRTRSEGREGDAGSWQTLAPTAEGDSMMCIDGKTPYKFQFRPGSEQKLLIYLMGGGACWDREHTQTFPTCTHEPDLRDEHYQSVFSTDNPTFQDFQILKVGYCSGDGFIGNATHLDYAFGSSCTEVSPKCPRAAQNGFLHLKAAVDWLQSTGLGKSRLDYLALIGASAGAIGLHIWADDLLRRFNPLKASVVFDSYAGIFREGMQSQTFRSLNSCSLPIIPNISGYACPYNLTLQDVLKKTMTDHSSVKFVHINSKVDAVQMLFYDVALLLNSTSVEASNFLSQQLYYRILNQLFSSYARHENWGSYLVNGALHTYTDGRTAGSAVQDSPPGGMNFQIGSLLAEPCGLEIQSNCGEARLPSVGQWLDILVSDISGVSGGTDGDRQRFVCAGQQTRYTQANGSVSYCDAGI</sequence>
<dbReference type="EMBL" id="CAJNNV010029747">
    <property type="protein sequence ID" value="CAE8629946.1"/>
    <property type="molecule type" value="Genomic_DNA"/>
</dbReference>
<keyword evidence="3" id="KW-1185">Reference proteome</keyword>
<proteinExistence type="predicted"/>
<keyword evidence="1" id="KW-0732">Signal</keyword>
<dbReference type="InterPro" id="IPR004963">
    <property type="entry name" value="PAE/NOTUM"/>
</dbReference>
<dbReference type="Pfam" id="PF03283">
    <property type="entry name" value="PAE"/>
    <property type="match status" value="1"/>
</dbReference>
<evidence type="ECO:0000256" key="1">
    <source>
        <dbReference type="SAM" id="SignalP"/>
    </source>
</evidence>
<feature type="signal peptide" evidence="1">
    <location>
        <begin position="1"/>
        <end position="22"/>
    </location>
</feature>
<name>A0A813GXE4_POLGL</name>
<comment type="caution">
    <text evidence="2">The sequence shown here is derived from an EMBL/GenBank/DDBJ whole genome shotgun (WGS) entry which is preliminary data.</text>
</comment>
<dbReference type="AlphaFoldDB" id="A0A813GXE4"/>
<evidence type="ECO:0000313" key="3">
    <source>
        <dbReference type="Proteomes" id="UP000654075"/>
    </source>
</evidence>
<protein>
    <recommendedName>
        <fullName evidence="4">Pectin acetylesterase</fullName>
    </recommendedName>
</protein>
<dbReference type="GO" id="GO:0016787">
    <property type="term" value="F:hydrolase activity"/>
    <property type="evidence" value="ECO:0007669"/>
    <property type="project" value="InterPro"/>
</dbReference>
<feature type="chain" id="PRO_5032652703" description="Pectin acetylesterase" evidence="1">
    <location>
        <begin position="23"/>
        <end position="456"/>
    </location>
</feature>
<dbReference type="PANTHER" id="PTHR21562">
    <property type="entry name" value="NOTUM-RELATED"/>
    <property type="match status" value="1"/>
</dbReference>
<evidence type="ECO:0000313" key="2">
    <source>
        <dbReference type="EMBL" id="CAE8629946.1"/>
    </source>
</evidence>